<evidence type="ECO:0000259" key="7">
    <source>
        <dbReference type="PROSITE" id="PS50280"/>
    </source>
</evidence>
<dbReference type="PANTHER" id="PTHR13271">
    <property type="entry name" value="UNCHARACTERIZED PUTATIVE METHYLTRANSFERASE"/>
    <property type="match status" value="1"/>
</dbReference>
<feature type="domain" description="SET" evidence="7">
    <location>
        <begin position="78"/>
        <end position="289"/>
    </location>
</feature>
<dbReference type="EMBL" id="CAMXCT020000313">
    <property type="protein sequence ID" value="CAL1130376.1"/>
    <property type="molecule type" value="Genomic_DNA"/>
</dbReference>
<dbReference type="InterPro" id="IPR046341">
    <property type="entry name" value="SET_dom_sf"/>
</dbReference>
<sequence>MWRARALRALHALRPGLLPLGGRGYSGVSRVSQVEASCNTPAALAAVLLLPMGFWYWRQPAELPMPKALQASGATIHPSLRKSFTAAGAGLVVRRAVLQGQCLLRVGAPRAKKHGPKVSLQDLLQAPSLEPDVALCTLLAEARRCAEQGNDLIGMRDYLLALPRAFPSLPWFLHEEDAAAELRGTALQPCLQALANKEEENRQAVLNLLGDRLQAPWSLERWRWARATLMTRAGVYGLDEDGSIGIVPLVDFANCSADPTAACCINGDFIELVTVRPLEAGEEVTISYGQQSQEQQLFTFGFFLDNSPQEIMTPLAMMVEDDGHDNRLRQALLRLLFLERSEAAATVQEMPPFAMLRKKGQVLDLGELYATAQLLEMSQEELGEVAEKWRDTARNPADHRLTLPPPSPAALKRLKALLRDWHQELAAEAPPSKNHQFLRKYRRSCALFVAEALKQVEDKVSHAQPRKLGAGQFFGCTVVAVKKKRQKAAEKEVMDPNDVLLLRLVNLGSTRPGWVHEPPPCVIGHSASQAAPQAGLKGSKRWLPSAGFALLGALRPKEGWRQRRKGRPSKAEEPRWDPSAPVWSEEDLEDAIVTPGACHSHTLVYLHAFGRCGKEYVQPMVDQLSPGFSVPWLGGARCSGLRVVLPTAPKERQPWGPLETTWHEWLGMVNWIFNGPFFGVPRAPNMPAPILTEDQVEEAILAVQRQQEESLQCMALLREQHERWQNSVEQLLAQIRPEYTEVVADLKGEKSKAPTQSTPLEKSLETKPQVTRERPEISQDAMLAIDSTMMEAFQFQEKGPLKRVIGEILSDAAAKKMSTAELSGWELYRHQVKKMVDSKWFEWTAGAIILLNMITIGLETEVSLRSAEGVMIFTNLERVFLAIYTLELVVRFIAGGRASIRDPWWLLDFILVAVGVVALVIAPTLGSIAQQDFGGMESLLIMRGLRLLRLVRALRMISYFKVMWRLVYSLLTAGGTMLSTSVLLLLALFISGVIAVELITKDSDLKMNPITGPIVEIHFASLPTPILTLVQFVTLDSIAAVYFPHLGWEDGAQKPMA</sequence>
<keyword evidence="3 6" id="KW-1133">Transmembrane helix</keyword>
<evidence type="ECO:0000256" key="4">
    <source>
        <dbReference type="ARBA" id="ARBA00023136"/>
    </source>
</evidence>
<comment type="subcellular location">
    <subcellularLocation>
        <location evidence="1">Membrane</location>
        <topology evidence="1">Multi-pass membrane protein</topology>
    </subcellularLocation>
</comment>
<dbReference type="Gene3D" id="3.90.1410.10">
    <property type="entry name" value="set domain protein methyltransferase, domain 1"/>
    <property type="match status" value="1"/>
</dbReference>
<dbReference type="EMBL" id="CAMXCT030000313">
    <property type="protein sequence ID" value="CAL4764313.1"/>
    <property type="molecule type" value="Genomic_DNA"/>
</dbReference>
<proteinExistence type="predicted"/>
<dbReference type="SUPFAM" id="SSF82199">
    <property type="entry name" value="SET domain"/>
    <property type="match status" value="1"/>
</dbReference>
<dbReference type="EMBL" id="CAMXCT010000313">
    <property type="protein sequence ID" value="CAI3977001.1"/>
    <property type="molecule type" value="Genomic_DNA"/>
</dbReference>
<feature type="region of interest" description="Disordered" evidence="5">
    <location>
        <begin position="559"/>
        <end position="581"/>
    </location>
</feature>
<keyword evidence="10" id="KW-1185">Reference proteome</keyword>
<keyword evidence="4 6" id="KW-0472">Membrane</keyword>
<feature type="transmembrane region" description="Helical" evidence="6">
    <location>
        <begin position="904"/>
        <end position="929"/>
    </location>
</feature>
<evidence type="ECO:0000256" key="5">
    <source>
        <dbReference type="SAM" id="MobiDB-lite"/>
    </source>
</evidence>
<evidence type="ECO:0000256" key="6">
    <source>
        <dbReference type="SAM" id="Phobius"/>
    </source>
</evidence>
<keyword evidence="2 6" id="KW-0812">Transmembrane</keyword>
<dbReference type="GO" id="GO:0016279">
    <property type="term" value="F:protein-lysine N-methyltransferase activity"/>
    <property type="evidence" value="ECO:0007669"/>
    <property type="project" value="TreeGrafter"/>
</dbReference>
<dbReference type="SUPFAM" id="SSF81324">
    <property type="entry name" value="Voltage-gated potassium channels"/>
    <property type="match status" value="1"/>
</dbReference>
<dbReference type="Gene3D" id="1.20.120.350">
    <property type="entry name" value="Voltage-gated potassium channels. Chain C"/>
    <property type="match status" value="1"/>
</dbReference>
<comment type="caution">
    <text evidence="8">The sequence shown here is derived from an EMBL/GenBank/DDBJ whole genome shotgun (WGS) entry which is preliminary data.</text>
</comment>
<gene>
    <name evidence="8" type="ORF">C1SCF055_LOCUS5180</name>
</gene>
<dbReference type="CDD" id="cd10527">
    <property type="entry name" value="SET_LSMT"/>
    <property type="match status" value="1"/>
</dbReference>
<feature type="region of interest" description="Disordered" evidence="5">
    <location>
        <begin position="749"/>
        <end position="773"/>
    </location>
</feature>
<evidence type="ECO:0000313" key="9">
    <source>
        <dbReference type="EMBL" id="CAL4764313.1"/>
    </source>
</evidence>
<dbReference type="Pfam" id="PF00520">
    <property type="entry name" value="Ion_trans"/>
    <property type="match status" value="1"/>
</dbReference>
<dbReference type="InterPro" id="IPR050600">
    <property type="entry name" value="SETD3_SETD6_MTase"/>
</dbReference>
<feature type="compositionally biased region" description="Basic and acidic residues" evidence="5">
    <location>
        <begin position="762"/>
        <end position="773"/>
    </location>
</feature>
<dbReference type="AlphaFoldDB" id="A0A9P1FIA0"/>
<dbReference type="InterPro" id="IPR005821">
    <property type="entry name" value="Ion_trans_dom"/>
</dbReference>
<dbReference type="GO" id="GO:0005216">
    <property type="term" value="F:monoatomic ion channel activity"/>
    <property type="evidence" value="ECO:0007669"/>
    <property type="project" value="InterPro"/>
</dbReference>
<name>A0A9P1FIA0_9DINO</name>
<dbReference type="Proteomes" id="UP001152797">
    <property type="component" value="Unassembled WGS sequence"/>
</dbReference>
<evidence type="ECO:0000256" key="3">
    <source>
        <dbReference type="ARBA" id="ARBA00022989"/>
    </source>
</evidence>
<feature type="transmembrane region" description="Helical" evidence="6">
    <location>
        <begin position="977"/>
        <end position="999"/>
    </location>
</feature>
<accession>A0A9P1FIA0</accession>
<evidence type="ECO:0000256" key="2">
    <source>
        <dbReference type="ARBA" id="ARBA00022692"/>
    </source>
</evidence>
<dbReference type="OrthoDB" id="443752at2759"/>
<dbReference type="PANTHER" id="PTHR13271:SF145">
    <property type="entry name" value="SET DOMAIN-CONTAINING PROTEIN"/>
    <property type="match status" value="1"/>
</dbReference>
<dbReference type="PROSITE" id="PS50280">
    <property type="entry name" value="SET"/>
    <property type="match status" value="1"/>
</dbReference>
<organism evidence="8">
    <name type="scientific">Cladocopium goreaui</name>
    <dbReference type="NCBI Taxonomy" id="2562237"/>
    <lineage>
        <taxon>Eukaryota</taxon>
        <taxon>Sar</taxon>
        <taxon>Alveolata</taxon>
        <taxon>Dinophyceae</taxon>
        <taxon>Suessiales</taxon>
        <taxon>Symbiodiniaceae</taxon>
        <taxon>Cladocopium</taxon>
    </lineage>
</organism>
<dbReference type="GO" id="GO:0016020">
    <property type="term" value="C:membrane"/>
    <property type="evidence" value="ECO:0007669"/>
    <property type="project" value="UniProtKB-SubCell"/>
</dbReference>
<evidence type="ECO:0000313" key="8">
    <source>
        <dbReference type="EMBL" id="CAI3977001.1"/>
    </source>
</evidence>
<dbReference type="InterPro" id="IPR001214">
    <property type="entry name" value="SET_dom"/>
</dbReference>
<dbReference type="InterPro" id="IPR027359">
    <property type="entry name" value="Volt_channel_dom_sf"/>
</dbReference>
<evidence type="ECO:0000256" key="1">
    <source>
        <dbReference type="ARBA" id="ARBA00004141"/>
    </source>
</evidence>
<reference evidence="9 10" key="2">
    <citation type="submission" date="2024-05" db="EMBL/GenBank/DDBJ databases">
        <authorList>
            <person name="Chen Y."/>
            <person name="Shah S."/>
            <person name="Dougan E. K."/>
            <person name="Thang M."/>
            <person name="Chan C."/>
        </authorList>
    </citation>
    <scope>NUCLEOTIDE SEQUENCE [LARGE SCALE GENOMIC DNA]</scope>
</reference>
<protein>
    <submittedName>
        <fullName evidence="9">Voltage-dependent L-type calcium channel subunit alpha-1S</fullName>
    </submittedName>
</protein>
<evidence type="ECO:0000313" key="10">
    <source>
        <dbReference type="Proteomes" id="UP001152797"/>
    </source>
</evidence>
<reference evidence="8" key="1">
    <citation type="submission" date="2022-10" db="EMBL/GenBank/DDBJ databases">
        <authorList>
            <person name="Chen Y."/>
            <person name="Dougan E. K."/>
            <person name="Chan C."/>
            <person name="Rhodes N."/>
            <person name="Thang M."/>
        </authorList>
    </citation>
    <scope>NUCLEOTIDE SEQUENCE</scope>
</reference>